<name>A0A0R1M753_9LACO</name>
<sequence length="90" mass="10182">METDSNKKEKLLRGLFGTKIFKLRSGDLAKVRSVHILSGEESLIAALYAISYFFSRSCAAYQWRNIEALFIDEEFLNDEVTNSIGIIANC</sequence>
<reference evidence="1 2" key="1">
    <citation type="journal article" date="2015" name="Genome Announc.">
        <title>Expanding the biotechnology potential of lactobacilli through comparative genomics of 213 strains and associated genera.</title>
        <authorList>
            <person name="Sun Z."/>
            <person name="Harris H.M."/>
            <person name="McCann A."/>
            <person name="Guo C."/>
            <person name="Argimon S."/>
            <person name="Zhang W."/>
            <person name="Yang X."/>
            <person name="Jeffery I.B."/>
            <person name="Cooney J.C."/>
            <person name="Kagawa T.F."/>
            <person name="Liu W."/>
            <person name="Song Y."/>
            <person name="Salvetti E."/>
            <person name="Wrobel A."/>
            <person name="Rasinkangas P."/>
            <person name="Parkhill J."/>
            <person name="Rea M.C."/>
            <person name="O'Sullivan O."/>
            <person name="Ritari J."/>
            <person name="Douillard F.P."/>
            <person name="Paul Ross R."/>
            <person name="Yang R."/>
            <person name="Briner A.E."/>
            <person name="Felis G.E."/>
            <person name="de Vos W.M."/>
            <person name="Barrangou R."/>
            <person name="Klaenhammer T.R."/>
            <person name="Caufield P.W."/>
            <person name="Cui Y."/>
            <person name="Zhang H."/>
            <person name="O'Toole P.W."/>
        </authorList>
    </citation>
    <scope>NUCLEOTIDE SEQUENCE [LARGE SCALE GENOMIC DNA]</scope>
    <source>
        <strain evidence="1 2">DSM 19972</strain>
    </source>
</reference>
<dbReference type="EMBL" id="AZEH01000041">
    <property type="protein sequence ID" value="KRL04007.1"/>
    <property type="molecule type" value="Genomic_DNA"/>
</dbReference>
<dbReference type="RefSeq" id="WP_057896888.1">
    <property type="nucleotide sequence ID" value="NZ_AZEH01000041.1"/>
</dbReference>
<accession>A0A0R1M753</accession>
<dbReference type="Proteomes" id="UP000051686">
    <property type="component" value="Unassembled WGS sequence"/>
</dbReference>
<dbReference type="AlphaFoldDB" id="A0A0R1M753"/>
<organism evidence="1 2">
    <name type="scientific">Liquorilactobacillus oeni DSM 19972</name>
    <dbReference type="NCBI Taxonomy" id="1423777"/>
    <lineage>
        <taxon>Bacteria</taxon>
        <taxon>Bacillati</taxon>
        <taxon>Bacillota</taxon>
        <taxon>Bacilli</taxon>
        <taxon>Lactobacillales</taxon>
        <taxon>Lactobacillaceae</taxon>
        <taxon>Liquorilactobacillus</taxon>
    </lineage>
</organism>
<protein>
    <submittedName>
        <fullName evidence="1">Uncharacterized protein</fullName>
    </submittedName>
</protein>
<comment type="caution">
    <text evidence="1">The sequence shown here is derived from an EMBL/GenBank/DDBJ whole genome shotgun (WGS) entry which is preliminary data.</text>
</comment>
<dbReference type="PATRIC" id="fig|1423777.3.peg.10"/>
<evidence type="ECO:0000313" key="1">
    <source>
        <dbReference type="EMBL" id="KRL04007.1"/>
    </source>
</evidence>
<gene>
    <name evidence="1" type="ORF">FD46_GL000009</name>
</gene>
<keyword evidence="2" id="KW-1185">Reference proteome</keyword>
<proteinExistence type="predicted"/>
<evidence type="ECO:0000313" key="2">
    <source>
        <dbReference type="Proteomes" id="UP000051686"/>
    </source>
</evidence>
<dbReference type="STRING" id="1423777.FD46_GL000009"/>